<comment type="subcellular location">
    <subcellularLocation>
        <location evidence="2">Cell membrane</location>
    </subcellularLocation>
    <subcellularLocation>
        <location evidence="1">Membrane</location>
        <topology evidence="1">Single-pass membrane protein</topology>
    </subcellularLocation>
</comment>
<dbReference type="Gene3D" id="1.10.10.1320">
    <property type="entry name" value="Anti-sigma factor, zinc-finger domain"/>
    <property type="match status" value="1"/>
</dbReference>
<feature type="domain" description="Anti-sigma K factor RskA C-terminal" evidence="11">
    <location>
        <begin position="111"/>
        <end position="263"/>
    </location>
</feature>
<dbReference type="GO" id="GO:0016989">
    <property type="term" value="F:sigma factor antagonist activity"/>
    <property type="evidence" value="ECO:0007669"/>
    <property type="project" value="TreeGrafter"/>
</dbReference>
<evidence type="ECO:0000256" key="5">
    <source>
        <dbReference type="ARBA" id="ARBA00022989"/>
    </source>
</evidence>
<feature type="coiled-coil region" evidence="9">
    <location>
        <begin position="133"/>
        <end position="167"/>
    </location>
</feature>
<proteinExistence type="predicted"/>
<accession>A0A3M9N8V1</accession>
<evidence type="ECO:0000259" key="11">
    <source>
        <dbReference type="Pfam" id="PF10099"/>
    </source>
</evidence>
<dbReference type="Proteomes" id="UP000267223">
    <property type="component" value="Unassembled WGS sequence"/>
</dbReference>
<dbReference type="PANTHER" id="PTHR37461:SF1">
    <property type="entry name" value="ANTI-SIGMA-K FACTOR RSKA"/>
    <property type="match status" value="1"/>
</dbReference>
<dbReference type="AlphaFoldDB" id="A0A3M9N8V1"/>
<keyword evidence="4 10" id="KW-0812">Transmembrane</keyword>
<dbReference type="GO" id="GO:0005886">
    <property type="term" value="C:plasma membrane"/>
    <property type="evidence" value="ECO:0007669"/>
    <property type="project" value="UniProtKB-SubCell"/>
</dbReference>
<evidence type="ECO:0000313" key="13">
    <source>
        <dbReference type="Proteomes" id="UP000267223"/>
    </source>
</evidence>
<dbReference type="GO" id="GO:0006417">
    <property type="term" value="P:regulation of translation"/>
    <property type="evidence" value="ECO:0007669"/>
    <property type="project" value="TreeGrafter"/>
</dbReference>
<gene>
    <name evidence="12" type="ORF">EFY79_16145</name>
</gene>
<dbReference type="RefSeq" id="WP_123121770.1">
    <property type="nucleotide sequence ID" value="NZ_RJJR01000014.1"/>
</dbReference>
<dbReference type="InterPro" id="IPR051474">
    <property type="entry name" value="Anti-sigma-K/W_factor"/>
</dbReference>
<evidence type="ECO:0000256" key="8">
    <source>
        <dbReference type="ARBA" id="ARBA00030803"/>
    </source>
</evidence>
<evidence type="ECO:0000256" key="2">
    <source>
        <dbReference type="ARBA" id="ARBA00004236"/>
    </source>
</evidence>
<evidence type="ECO:0000313" key="12">
    <source>
        <dbReference type="EMBL" id="RNI34229.1"/>
    </source>
</evidence>
<protein>
    <recommendedName>
        <fullName evidence="8">Regulator of SigK</fullName>
    </recommendedName>
    <alternativeName>
        <fullName evidence="7">Sigma-K anti-sigma factor RskA</fullName>
    </alternativeName>
</protein>
<feature type="coiled-coil region" evidence="9">
    <location>
        <begin position="28"/>
        <end position="55"/>
    </location>
</feature>
<evidence type="ECO:0000256" key="10">
    <source>
        <dbReference type="SAM" id="Phobius"/>
    </source>
</evidence>
<comment type="caution">
    <text evidence="12">The sequence shown here is derived from an EMBL/GenBank/DDBJ whole genome shotgun (WGS) entry which is preliminary data.</text>
</comment>
<keyword evidence="13" id="KW-1185">Reference proteome</keyword>
<sequence>MSKEEFISSGLLELYAMGACSPEESQVVEKHLQQFPELKEELDNIELSLENYAQLHATPPAPSVKEKLMERLFSEDEKPVADQLNSSQDFHPSPVISLQARNTIPIFYKWVAAAVIVLLIGSIILNYSYFNKYHNTQKALAAAEQRLQEKEKSNEAMTRDLNVVTDKYAMPVVLKGTDKAPEAVAKIFWLKNTGQVYIDPSNLPKAPEGKQYQLWAIVDGKPVSGGMIQTSKGIYHIQQMKSFGNVDAFAITLEKAGGSPTPTMDQMVVIGKM</sequence>
<dbReference type="OrthoDB" id="1420916at2"/>
<name>A0A3M9N8V1_9BACT</name>
<evidence type="ECO:0000256" key="7">
    <source>
        <dbReference type="ARBA" id="ARBA00029829"/>
    </source>
</evidence>
<dbReference type="PANTHER" id="PTHR37461">
    <property type="entry name" value="ANTI-SIGMA-K FACTOR RSKA"/>
    <property type="match status" value="1"/>
</dbReference>
<dbReference type="EMBL" id="RJJR01000014">
    <property type="protein sequence ID" value="RNI34229.1"/>
    <property type="molecule type" value="Genomic_DNA"/>
</dbReference>
<keyword evidence="3" id="KW-1003">Cell membrane</keyword>
<feature type="transmembrane region" description="Helical" evidence="10">
    <location>
        <begin position="107"/>
        <end position="130"/>
    </location>
</feature>
<dbReference type="InterPro" id="IPR018764">
    <property type="entry name" value="RskA_C"/>
</dbReference>
<keyword evidence="6 10" id="KW-0472">Membrane</keyword>
<reference evidence="12 13" key="1">
    <citation type="submission" date="2018-11" db="EMBL/GenBank/DDBJ databases">
        <title>Draft genome sequence of Ferruginibacter sp. BO-59.</title>
        <authorList>
            <person name="Im W.T."/>
        </authorList>
    </citation>
    <scope>NUCLEOTIDE SEQUENCE [LARGE SCALE GENOMIC DNA]</scope>
    <source>
        <strain evidence="12 13">BO-59</strain>
    </source>
</reference>
<organism evidence="12 13">
    <name type="scientific">Hanamia caeni</name>
    <dbReference type="NCBI Taxonomy" id="2294116"/>
    <lineage>
        <taxon>Bacteria</taxon>
        <taxon>Pseudomonadati</taxon>
        <taxon>Bacteroidota</taxon>
        <taxon>Chitinophagia</taxon>
        <taxon>Chitinophagales</taxon>
        <taxon>Chitinophagaceae</taxon>
        <taxon>Hanamia</taxon>
    </lineage>
</organism>
<evidence type="ECO:0000256" key="3">
    <source>
        <dbReference type="ARBA" id="ARBA00022475"/>
    </source>
</evidence>
<evidence type="ECO:0000256" key="9">
    <source>
        <dbReference type="SAM" id="Coils"/>
    </source>
</evidence>
<dbReference type="InterPro" id="IPR041916">
    <property type="entry name" value="Anti_sigma_zinc_sf"/>
</dbReference>
<keyword evidence="9" id="KW-0175">Coiled coil</keyword>
<keyword evidence="5 10" id="KW-1133">Transmembrane helix</keyword>
<dbReference type="Pfam" id="PF10099">
    <property type="entry name" value="RskA_C"/>
    <property type="match status" value="1"/>
</dbReference>
<evidence type="ECO:0000256" key="4">
    <source>
        <dbReference type="ARBA" id="ARBA00022692"/>
    </source>
</evidence>
<evidence type="ECO:0000256" key="6">
    <source>
        <dbReference type="ARBA" id="ARBA00023136"/>
    </source>
</evidence>
<evidence type="ECO:0000256" key="1">
    <source>
        <dbReference type="ARBA" id="ARBA00004167"/>
    </source>
</evidence>